<protein>
    <submittedName>
        <fullName evidence="3">Aryl-alcohol dehydrogenase-like predicted oxidoreductase</fullName>
    </submittedName>
</protein>
<proteinExistence type="predicted"/>
<evidence type="ECO:0000256" key="1">
    <source>
        <dbReference type="ARBA" id="ARBA00023002"/>
    </source>
</evidence>
<dbReference type="Gene3D" id="3.20.20.100">
    <property type="entry name" value="NADP-dependent oxidoreductase domain"/>
    <property type="match status" value="1"/>
</dbReference>
<feature type="domain" description="NADP-dependent oxidoreductase" evidence="2">
    <location>
        <begin position="18"/>
        <end position="324"/>
    </location>
</feature>
<evidence type="ECO:0000259" key="2">
    <source>
        <dbReference type="Pfam" id="PF00248"/>
    </source>
</evidence>
<dbReference type="Pfam" id="PF00248">
    <property type="entry name" value="Aldo_ket_red"/>
    <property type="match status" value="1"/>
</dbReference>
<comment type="caution">
    <text evidence="3">The sequence shown here is derived from an EMBL/GenBank/DDBJ whole genome shotgun (WGS) entry which is preliminary data.</text>
</comment>
<dbReference type="InterPro" id="IPR023210">
    <property type="entry name" value="NADP_OxRdtase_dom"/>
</dbReference>
<keyword evidence="4" id="KW-1185">Reference proteome</keyword>
<dbReference type="PANTHER" id="PTHR43364">
    <property type="entry name" value="NADH-SPECIFIC METHYLGLYOXAL REDUCTASE-RELATED"/>
    <property type="match status" value="1"/>
</dbReference>
<dbReference type="InterPro" id="IPR050523">
    <property type="entry name" value="AKR_Detox_Biosynth"/>
</dbReference>
<reference evidence="3 4" key="1">
    <citation type="submission" date="2023-07" db="EMBL/GenBank/DDBJ databases">
        <title>Genomic Encyclopedia of Type Strains, Phase IV (KMG-IV): sequencing the most valuable type-strain genomes for metagenomic binning, comparative biology and taxonomic classification.</title>
        <authorList>
            <person name="Goeker M."/>
        </authorList>
    </citation>
    <scope>NUCLEOTIDE SEQUENCE [LARGE SCALE GENOMIC DNA]</scope>
    <source>
        <strain evidence="3 4">DSM 5896</strain>
    </source>
</reference>
<sequence>MALDHYYLLGRSGLRVSRLALGTMTFGTEGIRGISGAWGAPKEVSRAIFDRYIEAGGNFIDTADSYTAGTSETMIGEFVAEKGLRDRVVIATKFSNNLDPGNPNAGGNGRKNMMRAVEASLRRLRTDYIDLYLLHTWDRITPAEEVMRGFDDLVRAGKIRYAGLSDVPGWYAARAQTWAEAHALAPIVSLQLPYSLIDRAIEQEFVPLGQHLGIGLTAWSPLGMGMLSGKYRPGGSGEGRLTLHEGSGGLGHFTERNWRIVAVLEQVAAELGRSMAQIALNWAANRPGIGAAIIGASKASQIEDNLTALDFAIPDPLRARLDEASAVAPTYPYALFTDAYQAGILNPGCTVGDKPAGYAPPVLAEKIEDFAFRA</sequence>
<evidence type="ECO:0000313" key="3">
    <source>
        <dbReference type="EMBL" id="MDQ0392026.1"/>
    </source>
</evidence>
<evidence type="ECO:0000313" key="4">
    <source>
        <dbReference type="Proteomes" id="UP001237448"/>
    </source>
</evidence>
<dbReference type="PANTHER" id="PTHR43364:SF4">
    <property type="entry name" value="NAD(P)-LINKED OXIDOREDUCTASE SUPERFAMILY PROTEIN"/>
    <property type="match status" value="1"/>
</dbReference>
<accession>A0ABU0FC66</accession>
<dbReference type="Proteomes" id="UP001237448">
    <property type="component" value="Unassembled WGS sequence"/>
</dbReference>
<keyword evidence="1" id="KW-0560">Oxidoreductase</keyword>
<dbReference type="CDD" id="cd19080">
    <property type="entry name" value="AKR_AKR9A_9B"/>
    <property type="match status" value="1"/>
</dbReference>
<name>A0ABU0FC66_9HYPH</name>
<gene>
    <name evidence="3" type="ORF">J3R73_001818</name>
</gene>
<organism evidence="3 4">
    <name type="scientific">Labrys monachus</name>
    <dbReference type="NCBI Taxonomy" id="217067"/>
    <lineage>
        <taxon>Bacteria</taxon>
        <taxon>Pseudomonadati</taxon>
        <taxon>Pseudomonadota</taxon>
        <taxon>Alphaproteobacteria</taxon>
        <taxon>Hyphomicrobiales</taxon>
        <taxon>Xanthobacteraceae</taxon>
        <taxon>Labrys</taxon>
    </lineage>
</organism>
<dbReference type="SUPFAM" id="SSF51430">
    <property type="entry name" value="NAD(P)-linked oxidoreductase"/>
    <property type="match status" value="1"/>
</dbReference>
<dbReference type="RefSeq" id="WP_307425271.1">
    <property type="nucleotide sequence ID" value="NZ_JAUSVK010000001.1"/>
</dbReference>
<dbReference type="InterPro" id="IPR036812">
    <property type="entry name" value="NAD(P)_OxRdtase_dom_sf"/>
</dbReference>
<dbReference type="EMBL" id="JAUSVK010000001">
    <property type="protein sequence ID" value="MDQ0392026.1"/>
    <property type="molecule type" value="Genomic_DNA"/>
</dbReference>